<dbReference type="SMART" id="SM00028">
    <property type="entry name" value="TPR"/>
    <property type="match status" value="3"/>
</dbReference>
<feature type="repeat" description="TPR" evidence="7">
    <location>
        <begin position="312"/>
        <end position="345"/>
    </location>
</feature>
<dbReference type="PANTHER" id="PTHR11071:SF561">
    <property type="entry name" value="PEPTIDYL-PROLYL CIS-TRANS ISOMERASE D-RELATED"/>
    <property type="match status" value="1"/>
</dbReference>
<dbReference type="VEuPathDB" id="TriTrypDB:PCON_0019600"/>
<dbReference type="PANTHER" id="PTHR11071">
    <property type="entry name" value="PEPTIDYL-PROLYL CIS-TRANS ISOMERASE"/>
    <property type="match status" value="1"/>
</dbReference>
<keyword evidence="5" id="KW-0697">Rotamase</keyword>
<dbReference type="PRINTS" id="PR00153">
    <property type="entry name" value="CSAPPISMRASE"/>
</dbReference>
<proteinExistence type="predicted"/>
<dbReference type="PROSITE" id="PS50005">
    <property type="entry name" value="TPR"/>
    <property type="match status" value="1"/>
</dbReference>
<dbReference type="Gene3D" id="1.25.40.10">
    <property type="entry name" value="Tetratricopeptide repeat domain"/>
    <property type="match status" value="1"/>
</dbReference>
<dbReference type="EC" id="5.2.1.8" evidence="2"/>
<dbReference type="AlphaFoldDB" id="U3LNA7"/>
<feature type="non-terminal residue" evidence="10">
    <location>
        <position position="375"/>
    </location>
</feature>
<dbReference type="InterPro" id="IPR013105">
    <property type="entry name" value="TPR_2"/>
</dbReference>
<name>U3LNA7_9TRYP</name>
<accession>U3LNA7</accession>
<evidence type="ECO:0000256" key="8">
    <source>
        <dbReference type="SAM" id="MobiDB-lite"/>
    </source>
</evidence>
<evidence type="ECO:0000256" key="5">
    <source>
        <dbReference type="ARBA" id="ARBA00023110"/>
    </source>
</evidence>
<dbReference type="Gene3D" id="2.40.100.10">
    <property type="entry name" value="Cyclophilin-like"/>
    <property type="match status" value="1"/>
</dbReference>
<keyword evidence="6" id="KW-0413">Isomerase</keyword>
<dbReference type="GO" id="GO:0006457">
    <property type="term" value="P:protein folding"/>
    <property type="evidence" value="ECO:0007669"/>
    <property type="project" value="InterPro"/>
</dbReference>
<evidence type="ECO:0000313" key="10">
    <source>
        <dbReference type="EMBL" id="AGG11485.1"/>
    </source>
</evidence>
<evidence type="ECO:0000256" key="1">
    <source>
        <dbReference type="ARBA" id="ARBA00000971"/>
    </source>
</evidence>
<dbReference type="InterPro" id="IPR011990">
    <property type="entry name" value="TPR-like_helical_dom_sf"/>
</dbReference>
<comment type="catalytic activity">
    <reaction evidence="1">
        <text>[protein]-peptidylproline (omega=180) = [protein]-peptidylproline (omega=0)</text>
        <dbReference type="Rhea" id="RHEA:16237"/>
        <dbReference type="Rhea" id="RHEA-COMP:10747"/>
        <dbReference type="Rhea" id="RHEA-COMP:10748"/>
        <dbReference type="ChEBI" id="CHEBI:83833"/>
        <dbReference type="ChEBI" id="CHEBI:83834"/>
        <dbReference type="EC" id="5.2.1.8"/>
    </reaction>
</comment>
<evidence type="ECO:0000256" key="4">
    <source>
        <dbReference type="ARBA" id="ARBA00022803"/>
    </source>
</evidence>
<protein>
    <recommendedName>
        <fullName evidence="2">peptidylprolyl isomerase</fullName>
        <ecNumber evidence="2">5.2.1.8</ecNumber>
    </recommendedName>
</protein>
<evidence type="ECO:0000259" key="9">
    <source>
        <dbReference type="PROSITE" id="PS50072"/>
    </source>
</evidence>
<evidence type="ECO:0000256" key="3">
    <source>
        <dbReference type="ARBA" id="ARBA00022737"/>
    </source>
</evidence>
<dbReference type="PROSITE" id="PS00170">
    <property type="entry name" value="CSA_PPIASE_1"/>
    <property type="match status" value="1"/>
</dbReference>
<keyword evidence="3" id="KW-0677">Repeat</keyword>
<dbReference type="PROSITE" id="PS50072">
    <property type="entry name" value="CSA_PPIASE_2"/>
    <property type="match status" value="1"/>
</dbReference>
<dbReference type="SUPFAM" id="SSF48452">
    <property type="entry name" value="TPR-like"/>
    <property type="match status" value="1"/>
</dbReference>
<sequence length="375" mass="40730">MTETATARAGRHCWLQCAIGGKLLKERIVLELFTDVTPKTCANFLQLCNDGKTLPDGTPVPCVEGTSTPMTYRNSTFHRIIAGFMIQGGDYTNHNGTGGFSIYGEKFEDENFEVPCDKAGLLAMANAGPNTNGSQFFITTAPAPHLTGKHVVFGKVVHGMNSVRALERTSTGANDKPSSSCVIVDCGVFAEGAVLRPPPADGSVSDGDNFSDYPEDNEPALSDSQLIDAGEQLRQVGNKYFKEGAFEESIEKYSKATRYLQAATKTTVVEKRINESLVACFNNSAMCSLKLGKWVDARQSATQAIELDKNNSKALFRRGTAYMNSNDEESAIRDFQAAQAIEPENTEISAKLKEAKEKQKARNAKIAAGFKKMFS</sequence>
<dbReference type="InterPro" id="IPR019734">
    <property type="entry name" value="TPR_rpt"/>
</dbReference>
<dbReference type="GO" id="GO:0005829">
    <property type="term" value="C:cytosol"/>
    <property type="evidence" value="ECO:0007669"/>
    <property type="project" value="TreeGrafter"/>
</dbReference>
<dbReference type="FunFam" id="1.25.40.10:FF:000029">
    <property type="entry name" value="peptidyl-prolyl cis-trans isomerase D"/>
    <property type="match status" value="1"/>
</dbReference>
<dbReference type="InterPro" id="IPR002130">
    <property type="entry name" value="Cyclophilin-type_PPIase_dom"/>
</dbReference>
<feature type="region of interest" description="Disordered" evidence="8">
    <location>
        <begin position="197"/>
        <end position="221"/>
    </location>
</feature>
<evidence type="ECO:0000256" key="2">
    <source>
        <dbReference type="ARBA" id="ARBA00013194"/>
    </source>
</evidence>
<reference evidence="10" key="1">
    <citation type="journal article" date="2013" name="Curr. Biol.">
        <title>Paratrypanosoma is a novel early-branching trypanosomatid.</title>
        <authorList>
            <person name="Flegontov P."/>
            <person name="Votypka J."/>
            <person name="Skalicky T."/>
            <person name="Logacheva M.D."/>
            <person name="Penin A.A."/>
            <person name="Tanifuji G."/>
            <person name="Onodera N.T."/>
            <person name="Kondrashov A.S."/>
            <person name="Volf P."/>
            <person name="Archibald J.M."/>
            <person name="Lukes J."/>
        </authorList>
    </citation>
    <scope>NUCLEOTIDE SEQUENCE</scope>
    <source>
        <strain evidence="10">CUL13</strain>
    </source>
</reference>
<dbReference type="SUPFAM" id="SSF50891">
    <property type="entry name" value="Cyclophilin-like"/>
    <property type="match status" value="1"/>
</dbReference>
<dbReference type="EMBL" id="KC534716">
    <property type="protein sequence ID" value="AGG11485.1"/>
    <property type="molecule type" value="Genomic_DNA"/>
</dbReference>
<feature type="domain" description="PPIase cyclophilin-type" evidence="9">
    <location>
        <begin position="27"/>
        <end position="188"/>
    </location>
</feature>
<dbReference type="Pfam" id="PF07719">
    <property type="entry name" value="TPR_2"/>
    <property type="match status" value="1"/>
</dbReference>
<evidence type="ECO:0000256" key="6">
    <source>
        <dbReference type="ARBA" id="ARBA00023235"/>
    </source>
</evidence>
<dbReference type="InterPro" id="IPR029000">
    <property type="entry name" value="Cyclophilin-like_dom_sf"/>
</dbReference>
<dbReference type="Pfam" id="PF00160">
    <property type="entry name" value="Pro_isomerase"/>
    <property type="match status" value="1"/>
</dbReference>
<keyword evidence="4 7" id="KW-0802">TPR repeat</keyword>
<dbReference type="FunFam" id="2.40.100.10:FF:000025">
    <property type="entry name" value="Peptidyl-prolyl cis-trans isomerase CYP19-2"/>
    <property type="match status" value="1"/>
</dbReference>
<evidence type="ECO:0000256" key="7">
    <source>
        <dbReference type="PROSITE-ProRule" id="PRU00339"/>
    </source>
</evidence>
<dbReference type="InterPro" id="IPR020892">
    <property type="entry name" value="Cyclophilin-type_PPIase_CS"/>
</dbReference>
<dbReference type="GO" id="GO:0016018">
    <property type="term" value="F:cyclosporin A binding"/>
    <property type="evidence" value="ECO:0007669"/>
    <property type="project" value="TreeGrafter"/>
</dbReference>
<dbReference type="GO" id="GO:0003755">
    <property type="term" value="F:peptidyl-prolyl cis-trans isomerase activity"/>
    <property type="evidence" value="ECO:0007669"/>
    <property type="project" value="UniProtKB-KW"/>
</dbReference>
<organism evidence="10">
    <name type="scientific">Paratrypanosoma confusum</name>
    <dbReference type="NCBI Taxonomy" id="1470209"/>
    <lineage>
        <taxon>Eukaryota</taxon>
        <taxon>Discoba</taxon>
        <taxon>Euglenozoa</taxon>
        <taxon>Kinetoplastea</taxon>
        <taxon>Metakinetoplastina</taxon>
        <taxon>Trypanosomatida</taxon>
        <taxon>Trypanosomatidae</taxon>
        <taxon>Paratrypanosoma</taxon>
    </lineage>
</organism>